<reference evidence="1" key="1">
    <citation type="submission" date="2023-04" db="EMBL/GenBank/DDBJ databases">
        <title>Draft Genome sequencing of Naganishia species isolated from polar environments using Oxford Nanopore Technology.</title>
        <authorList>
            <person name="Leo P."/>
            <person name="Venkateswaran K."/>
        </authorList>
    </citation>
    <scope>NUCLEOTIDE SEQUENCE</scope>
    <source>
        <strain evidence="1">MNA-CCFEE 5425</strain>
    </source>
</reference>
<accession>A0ACC2WXE7</accession>
<proteinExistence type="predicted"/>
<evidence type="ECO:0000313" key="1">
    <source>
        <dbReference type="EMBL" id="KAJ9115816.1"/>
    </source>
</evidence>
<evidence type="ECO:0000313" key="2">
    <source>
        <dbReference type="Proteomes" id="UP001243375"/>
    </source>
</evidence>
<keyword evidence="2" id="KW-1185">Reference proteome</keyword>
<dbReference type="EMBL" id="JASBWU010000015">
    <property type="protein sequence ID" value="KAJ9115816.1"/>
    <property type="molecule type" value="Genomic_DNA"/>
</dbReference>
<name>A0ACC2WXE7_9TREE</name>
<dbReference type="Proteomes" id="UP001243375">
    <property type="component" value="Unassembled WGS sequence"/>
</dbReference>
<comment type="caution">
    <text evidence="1">The sequence shown here is derived from an EMBL/GenBank/DDBJ whole genome shotgun (WGS) entry which is preliminary data.</text>
</comment>
<sequence length="113" mass="12526">MALSWIFPRAFTAPPSVAPDGAYSYFDGALLHYDLEHYPDKYVSRTIFKAGNKYTGNGRAGIAVPPYHYHPYQDEHFEVVTDIPLLFAKFWCPADAMEDLDVVVTASGPNGPG</sequence>
<gene>
    <name evidence="1" type="ORF">QFC22_004957</name>
</gene>
<protein>
    <submittedName>
        <fullName evidence="1">Uncharacterized protein</fullName>
    </submittedName>
</protein>
<organism evidence="1 2">
    <name type="scientific">Naganishia vaughanmartiniae</name>
    <dbReference type="NCBI Taxonomy" id="1424756"/>
    <lineage>
        <taxon>Eukaryota</taxon>
        <taxon>Fungi</taxon>
        <taxon>Dikarya</taxon>
        <taxon>Basidiomycota</taxon>
        <taxon>Agaricomycotina</taxon>
        <taxon>Tremellomycetes</taxon>
        <taxon>Filobasidiales</taxon>
        <taxon>Filobasidiaceae</taxon>
        <taxon>Naganishia</taxon>
    </lineage>
</organism>